<dbReference type="InterPro" id="IPR036938">
    <property type="entry name" value="PAP2/HPO_sf"/>
</dbReference>
<dbReference type="PANTHER" id="PTHR14969">
    <property type="entry name" value="SPHINGOSINE-1-PHOSPHATE PHOSPHOHYDROLASE"/>
    <property type="match status" value="1"/>
</dbReference>
<dbReference type="Pfam" id="PF01569">
    <property type="entry name" value="PAP2"/>
    <property type="match status" value="1"/>
</dbReference>
<dbReference type="OrthoDB" id="9773582at2"/>
<evidence type="ECO:0000256" key="1">
    <source>
        <dbReference type="SAM" id="MobiDB-lite"/>
    </source>
</evidence>
<dbReference type="SUPFAM" id="SSF48317">
    <property type="entry name" value="Acid phosphatase/Vanadium-dependent haloperoxidase"/>
    <property type="match status" value="1"/>
</dbReference>
<feature type="signal peptide" evidence="2">
    <location>
        <begin position="1"/>
        <end position="20"/>
    </location>
</feature>
<evidence type="ECO:0000313" key="5">
    <source>
        <dbReference type="Proteomes" id="UP000324133"/>
    </source>
</evidence>
<gene>
    <name evidence="4" type="ORF">FOA19_19780</name>
</gene>
<evidence type="ECO:0000259" key="3">
    <source>
        <dbReference type="SMART" id="SM00014"/>
    </source>
</evidence>
<proteinExistence type="predicted"/>
<dbReference type="Proteomes" id="UP000324133">
    <property type="component" value="Unassembled WGS sequence"/>
</dbReference>
<name>A0A5B6T8X4_9BACT</name>
<feature type="region of interest" description="Disordered" evidence="1">
    <location>
        <begin position="152"/>
        <end position="178"/>
    </location>
</feature>
<evidence type="ECO:0000256" key="2">
    <source>
        <dbReference type="SAM" id="SignalP"/>
    </source>
</evidence>
<dbReference type="SMART" id="SM00014">
    <property type="entry name" value="acidPPc"/>
    <property type="match status" value="1"/>
</dbReference>
<organism evidence="4 5">
    <name type="scientific">Rufibacter hautae</name>
    <dbReference type="NCBI Taxonomy" id="2595005"/>
    <lineage>
        <taxon>Bacteria</taxon>
        <taxon>Pseudomonadati</taxon>
        <taxon>Bacteroidota</taxon>
        <taxon>Cytophagia</taxon>
        <taxon>Cytophagales</taxon>
        <taxon>Hymenobacteraceae</taxon>
        <taxon>Rufibacter</taxon>
    </lineage>
</organism>
<comment type="caution">
    <text evidence="4">The sequence shown here is derived from an EMBL/GenBank/DDBJ whole genome shotgun (WGS) entry which is preliminary data.</text>
</comment>
<feature type="compositionally biased region" description="Basic and acidic residues" evidence="1">
    <location>
        <begin position="155"/>
        <end position="164"/>
    </location>
</feature>
<dbReference type="RefSeq" id="WP_149092567.1">
    <property type="nucleotide sequence ID" value="NZ_VKKY01000003.1"/>
</dbReference>
<dbReference type="PANTHER" id="PTHR14969:SF13">
    <property type="entry name" value="AT30094P"/>
    <property type="match status" value="1"/>
</dbReference>
<sequence length="275" mass="29941">MRFLLILVALLYMTRASVFAASLGPDSLQTQTDTTYFQQAPSLPWVKQHKSLLLKSSSVLLVTGLFITSYNRYDRPLHVLAQQERTSVSDKTARLVEPLGTALPLHATFATMFAMGALAKRPKMREAALVGLGGFYLSAVSTSILKKSFQRHRPSSTDDSHLFDGADGSGKNTSFPSSHTSNAFAAATALASVYRDSKWVPEVAYGVATLVGLSRINDNKHWASDVLAGAALGYLTGKASYWAIRKAKTQLQKRNWVVSPNWQNGAAGLNASLRF</sequence>
<evidence type="ECO:0000313" key="4">
    <source>
        <dbReference type="EMBL" id="KAA3436626.1"/>
    </source>
</evidence>
<feature type="domain" description="Phosphatidic acid phosphatase type 2/haloperoxidase" evidence="3">
    <location>
        <begin position="127"/>
        <end position="241"/>
    </location>
</feature>
<accession>A0A5B6T8X4</accession>
<dbReference type="InterPro" id="IPR000326">
    <property type="entry name" value="PAP2/HPO"/>
</dbReference>
<dbReference type="AlphaFoldDB" id="A0A5B6T8X4"/>
<protein>
    <submittedName>
        <fullName evidence="4">Phosphatase PAP2 family protein</fullName>
    </submittedName>
</protein>
<keyword evidence="5" id="KW-1185">Reference proteome</keyword>
<dbReference type="Gene3D" id="1.20.144.10">
    <property type="entry name" value="Phosphatidic acid phosphatase type 2/haloperoxidase"/>
    <property type="match status" value="1"/>
</dbReference>
<reference evidence="4 5" key="1">
    <citation type="submission" date="2019-07" db="EMBL/GenBank/DDBJ databases">
        <title>Rufibacter sp. nov., isolated from lake sediment.</title>
        <authorList>
            <person name="Qu J.-H."/>
        </authorList>
    </citation>
    <scope>NUCLEOTIDE SEQUENCE [LARGE SCALE GENOMIC DNA]</scope>
    <source>
        <strain evidence="4 5">NBS58-1</strain>
    </source>
</reference>
<keyword evidence="2" id="KW-0732">Signal</keyword>
<dbReference type="EMBL" id="VKKY01000003">
    <property type="protein sequence ID" value="KAA3436626.1"/>
    <property type="molecule type" value="Genomic_DNA"/>
</dbReference>
<feature type="chain" id="PRO_5022867541" evidence="2">
    <location>
        <begin position="21"/>
        <end position="275"/>
    </location>
</feature>